<gene>
    <name evidence="2" type="ORF">BaOVIS_013490</name>
</gene>
<dbReference type="OrthoDB" id="361345at2759"/>
<feature type="chain" id="PRO_5040992437" evidence="1">
    <location>
        <begin position="18"/>
        <end position="825"/>
    </location>
</feature>
<protein>
    <submittedName>
        <fullName evidence="2">Dock180, putative</fullName>
    </submittedName>
</protein>
<organism evidence="2 3">
    <name type="scientific">Babesia ovis</name>
    <dbReference type="NCBI Taxonomy" id="5869"/>
    <lineage>
        <taxon>Eukaryota</taxon>
        <taxon>Sar</taxon>
        <taxon>Alveolata</taxon>
        <taxon>Apicomplexa</taxon>
        <taxon>Aconoidasida</taxon>
        <taxon>Piroplasmida</taxon>
        <taxon>Babesiidae</taxon>
        <taxon>Babesia</taxon>
    </lineage>
</organism>
<reference evidence="2" key="1">
    <citation type="submission" date="2019-12" db="EMBL/GenBank/DDBJ databases">
        <title>Genome sequence of Babesia ovis.</title>
        <authorList>
            <person name="Yamagishi J."/>
            <person name="Sevinc F."/>
            <person name="Xuan X."/>
        </authorList>
    </citation>
    <scope>NUCLEOTIDE SEQUENCE</scope>
    <source>
        <strain evidence="2">Selcuk</strain>
    </source>
</reference>
<evidence type="ECO:0000313" key="2">
    <source>
        <dbReference type="EMBL" id="GFE53945.1"/>
    </source>
</evidence>
<keyword evidence="1" id="KW-0732">Signal</keyword>
<accession>A0A9W5TAJ8</accession>
<evidence type="ECO:0000256" key="1">
    <source>
        <dbReference type="SAM" id="SignalP"/>
    </source>
</evidence>
<name>A0A9W5TAJ8_BABOV</name>
<comment type="caution">
    <text evidence="2">The sequence shown here is derived from an EMBL/GenBank/DDBJ whole genome shotgun (WGS) entry which is preliminary data.</text>
</comment>
<dbReference type="Proteomes" id="UP001057455">
    <property type="component" value="Unassembled WGS sequence"/>
</dbReference>
<feature type="signal peptide" evidence="1">
    <location>
        <begin position="1"/>
        <end position="17"/>
    </location>
</feature>
<evidence type="ECO:0000313" key="3">
    <source>
        <dbReference type="Proteomes" id="UP001057455"/>
    </source>
</evidence>
<proteinExistence type="predicted"/>
<keyword evidence="3" id="KW-1185">Reference proteome</keyword>
<dbReference type="EMBL" id="BLIY01000008">
    <property type="protein sequence ID" value="GFE53945.1"/>
    <property type="molecule type" value="Genomic_DNA"/>
</dbReference>
<sequence>MLLPFIAFLLGIVGNKSVGCQKERTKSHVIKWVGNYKEAQWLAETEGDFEDNYIYYDIDLYYNESIDILCPSIPDQEPRLDPIDEGLCYNIDTFQNVGKGMDDDNGEVSYRIKRKIKDIAGNLVVKKMDDIGSWQISFVGEPYHYGIETLYFDCTIEQSEETILTATLKVNVMPLYYAIPSTDKTLDFNKTHSPYGTPIVYFKYPRHDTTLDVSCSGGATAFGLAGGSLFRSRRGEVASSKTLKLDFRNKSNIVRWNNDQSVICVDVKYKIFQLIRQTSTKVKEIYWLENFADTNAGNLRLTPIEHKIAYFYQEINQITLTPRTCIQHFLWDMTVTLKAESFVNDFKYTWHSRNLAILDLSQYHTYRLHNALCASRNKRQSTITIPFFAVCDFDNPDSLDLDGKTCSVFITNNDYVIVRGVMSKGHPLTLTPDKDAKMHLKNDTPPDTNWDETLLKVEKAVDIDEIKLTNTPNTSANEVFLKFEVKGVSHNPRYYVWHEGSFDEHVQHGKIIAVHFCHDYILFQNNADRLKYGGSKIKGQEPGTTKIFSLVIREGENARFHCKDLFSDAKNTEFVLYPPGKNTYFVNVEDNKADISTLPTSQFQEDFATYGVSIYKSPEAMRDANIQFEYTPDAKIWAIHKRPLYFACVPKVYDPLKNSIGFVGIDPYYQPGSLYGCGTRPEFFLDDEGKRNTKKHCDFTLSRDFKVGFYCPTPIPQHFLDGDQSQFSPPEDSDITQTNPYHTMMKCVDRSTRIQNLLKPRETIDIFEPMSVGEVRSLWIFSQHLFWKNGKQVANRILCTCYNTKGERVASIYISAGFTKVGRHK</sequence>
<dbReference type="AlphaFoldDB" id="A0A9W5TAJ8"/>